<reference evidence="3" key="1">
    <citation type="submission" date="2008-03" db="EMBL/GenBank/DDBJ databases">
        <title>Annotation of Ixodes scapularis.</title>
        <authorList>
            <consortium name="Ixodes scapularis Genome Project Consortium"/>
            <person name="Caler E."/>
            <person name="Hannick L.I."/>
            <person name="Bidwell S."/>
            <person name="Joardar V."/>
            <person name="Thiagarajan M."/>
            <person name="Amedeo P."/>
            <person name="Galinsky K.J."/>
            <person name="Schobel S."/>
            <person name="Inman J."/>
            <person name="Hostetler J."/>
            <person name="Miller J."/>
            <person name="Hammond M."/>
            <person name="Megy K."/>
            <person name="Lawson D."/>
            <person name="Kodira C."/>
            <person name="Sutton G."/>
            <person name="Meyer J."/>
            <person name="Hill C.A."/>
            <person name="Birren B."/>
            <person name="Nene V."/>
            <person name="Collins F."/>
            <person name="Alarcon-Chaidez F."/>
            <person name="Wikel S."/>
            <person name="Strausberg R."/>
        </authorList>
    </citation>
    <scope>NUCLEOTIDE SEQUENCE [LARGE SCALE GENOMIC DNA]</scope>
    <source>
        <strain evidence="3">Wikel</strain>
    </source>
</reference>
<evidence type="ECO:0000256" key="1">
    <source>
        <dbReference type="SAM" id="MobiDB-lite"/>
    </source>
</evidence>
<keyword evidence="3" id="KW-1185">Reference proteome</keyword>
<dbReference type="AlphaFoldDB" id="A0A1S4KPX6"/>
<reference evidence="2" key="2">
    <citation type="submission" date="2020-05" db="UniProtKB">
        <authorList>
            <consortium name="EnsemblMetazoa"/>
        </authorList>
    </citation>
    <scope>IDENTIFICATION</scope>
    <source>
        <strain evidence="2">wikel</strain>
    </source>
</reference>
<feature type="compositionally biased region" description="Basic residues" evidence="1">
    <location>
        <begin position="106"/>
        <end position="116"/>
    </location>
</feature>
<accession>A0A1S4KPX6</accession>
<dbReference type="EMBL" id="ABJB010101808">
    <property type="status" value="NOT_ANNOTATED_CDS"/>
    <property type="molecule type" value="Genomic_DNA"/>
</dbReference>
<name>A0A1S4KPX6_IXOSC</name>
<dbReference type="InParanoid" id="A0A1S4KPX6"/>
<proteinExistence type="predicted"/>
<dbReference type="EnsemblMetazoa" id="ISCW002688-RA">
    <property type="protein sequence ID" value="ISCW002688-PA"/>
    <property type="gene ID" value="ISCW002688"/>
</dbReference>
<dbReference type="Proteomes" id="UP000001555">
    <property type="component" value="Unassembled WGS sequence"/>
</dbReference>
<feature type="compositionally biased region" description="Basic residues" evidence="1">
    <location>
        <begin position="63"/>
        <end position="76"/>
    </location>
</feature>
<organism evidence="2 3">
    <name type="scientific">Ixodes scapularis</name>
    <name type="common">Black-legged tick</name>
    <name type="synonym">Deer tick</name>
    <dbReference type="NCBI Taxonomy" id="6945"/>
    <lineage>
        <taxon>Eukaryota</taxon>
        <taxon>Metazoa</taxon>
        <taxon>Ecdysozoa</taxon>
        <taxon>Arthropoda</taxon>
        <taxon>Chelicerata</taxon>
        <taxon>Arachnida</taxon>
        <taxon>Acari</taxon>
        <taxon>Parasitiformes</taxon>
        <taxon>Ixodida</taxon>
        <taxon>Ixodoidea</taxon>
        <taxon>Ixodidae</taxon>
        <taxon>Ixodinae</taxon>
        <taxon>Ixodes</taxon>
    </lineage>
</organism>
<evidence type="ECO:0000313" key="2">
    <source>
        <dbReference type="EnsemblMetazoa" id="ISCW002688-PA"/>
    </source>
</evidence>
<protein>
    <submittedName>
        <fullName evidence="2">Uncharacterized protein</fullName>
    </submittedName>
</protein>
<evidence type="ECO:0000313" key="3">
    <source>
        <dbReference type="Proteomes" id="UP000001555"/>
    </source>
</evidence>
<dbReference type="VEuPathDB" id="VectorBase:ISCW002688"/>
<dbReference type="VEuPathDB" id="VectorBase:ISCI002688"/>
<feature type="region of interest" description="Disordered" evidence="1">
    <location>
        <begin position="1"/>
        <end position="182"/>
    </location>
</feature>
<sequence>YYTPNPPSLTIPSAPSLKKNKIKGGSLYPSFPPPVLSPSSSSLERCRGAQCWGPSRLRGGHSSLRRSRFTSTRRPRSPLANQHSSIARVAPPRLSRPLQKGSRPPSLHRLRPRPIVRARPSGQWRSRELDNSSGARGPLRPSYPDQEPATRAPGATIGVSPAALSAGRGPGHQRGEPAFPGP</sequence>